<feature type="transmembrane region" description="Helical" evidence="1">
    <location>
        <begin position="12"/>
        <end position="35"/>
    </location>
</feature>
<sequence>MIKSSAESKTTLIRLESSLILSIVIPSIWALVAWVKNFFSFGSKFFEKKIVLVGFWLLSWSKLVILPKISKEAIVKCFSFSRFLANESILFPITWPTVESILEGLSSAKKLIFISFPLSKRLWSLNLTSKLEVLLPSTKVLIRATSGEEINQSFLSTRKERLPELFQILEIQNLAPPGISLRSRLAYTFDPWMISSTSFASPNW</sequence>
<reference evidence="2 3" key="1">
    <citation type="journal article" date="2005" name="J. Bacteriol.">
        <title>Swine and poultry pathogens: the complete genome sequences of two strains of Mycoplasma hyopneumoniae and a strain of Mycoplasma synoviae.</title>
        <authorList>
            <person name="Vasconcelos A.T."/>
            <person name="Ferreira H.B."/>
            <person name="Bizarro C.V."/>
            <person name="Bonatto S.L."/>
            <person name="Carvalho M.O."/>
            <person name="Pinto P.M."/>
            <person name="Almeida D.F."/>
            <person name="Almeida L.G."/>
            <person name="Almeida R."/>
            <person name="Alves-Filho L."/>
            <person name="Assuncao E.N."/>
            <person name="Azevedo V.A."/>
            <person name="Bogo M.R."/>
            <person name="Brigido M.M."/>
            <person name="Brocchi M."/>
            <person name="Burity H.A."/>
            <person name="Camargo A.A."/>
            <person name="Camargo S.S."/>
            <person name="Carepo M.S."/>
            <person name="Carraro D.M."/>
            <person name="de Mattos Cascardo J.C."/>
            <person name="Castro L.A."/>
            <person name="Cavalcanti G."/>
            <person name="Chemale G."/>
            <person name="Collevatti R.G."/>
            <person name="Cunha C.W."/>
            <person name="Dallagiovanna B."/>
            <person name="Dambros B.P."/>
            <person name="Dellagostin O.A."/>
            <person name="Falcao C."/>
            <person name="Fantinatti-Garboggini F."/>
            <person name="Felipe M.S."/>
            <person name="Fiorentin L."/>
            <person name="Franco G.R."/>
            <person name="Freitas N.S."/>
            <person name="Frias D."/>
            <person name="Grangeiro T.B."/>
            <person name="Grisard E.C."/>
            <person name="Guimaraes C.T."/>
            <person name="Hungria M."/>
            <person name="Jardim S.N."/>
            <person name="Krieger M.A."/>
            <person name="Laurino J.P."/>
            <person name="Lima L.F."/>
            <person name="Lopes M.I."/>
            <person name="Loreto E.L."/>
            <person name="Madeira H.M."/>
            <person name="Manfio G.P."/>
            <person name="Maranhao A.Q."/>
            <person name="Martinkovics C.T."/>
            <person name="Medeiros S.R."/>
            <person name="Moreira M.A."/>
            <person name="Neiva M."/>
            <person name="Ramalho-Neto C.E."/>
            <person name="Nicolas M.F."/>
            <person name="Oliveira S.C."/>
            <person name="Paixao R.F."/>
            <person name="Pedrosa F.O."/>
            <person name="Pena S.D."/>
            <person name="Pereira M."/>
            <person name="Pereira-Ferrari L."/>
            <person name="Piffer I."/>
            <person name="Pinto L.S."/>
            <person name="Potrich D.P."/>
            <person name="Salim A.C."/>
            <person name="Santos F.R."/>
            <person name="Schmitt R."/>
            <person name="Schneider M.P."/>
            <person name="Schrank A."/>
            <person name="Schrank I.S."/>
            <person name="Schuck A.F."/>
            <person name="Seuanez H.N."/>
            <person name="Silva D.W."/>
            <person name="Silva R."/>
            <person name="Silva S.C."/>
            <person name="Soares C.M."/>
            <person name="Souza K.R."/>
            <person name="Souza R.C."/>
            <person name="Staats C.C."/>
            <person name="Steffens M.B."/>
            <person name="Teixeira S.M."/>
            <person name="Urmenyi T.P."/>
            <person name="Vainstein M.H."/>
            <person name="Zuccherato L.W."/>
            <person name="Simpson A.J."/>
            <person name="Zaha A."/>
        </authorList>
    </citation>
    <scope>NUCLEOTIDE SEQUENCE [LARGE SCALE GENOMIC DNA]</scope>
    <source>
        <strain evidence="2 3">7448</strain>
    </source>
</reference>
<name>A4Q7X6_MESH7</name>
<dbReference type="HOGENOM" id="CLU_1342043_0_0_14"/>
<dbReference type="EMBL" id="AE017244">
    <property type="protein sequence ID" value="ABP01124.1"/>
    <property type="molecule type" value="Genomic_DNA"/>
</dbReference>
<gene>
    <name evidence="2" type="ordered locus">MHP7448_0709</name>
</gene>
<dbReference type="KEGG" id="mhp:MHP7448_0709"/>
<keyword evidence="1" id="KW-0472">Membrane</keyword>
<accession>A4Q7X6</accession>
<dbReference type="Proteomes" id="UP000000553">
    <property type="component" value="Chromosome"/>
</dbReference>
<evidence type="ECO:0000313" key="3">
    <source>
        <dbReference type="Proteomes" id="UP000000553"/>
    </source>
</evidence>
<evidence type="ECO:0000256" key="1">
    <source>
        <dbReference type="SAM" id="Phobius"/>
    </source>
</evidence>
<keyword evidence="1" id="KW-1133">Transmembrane helix</keyword>
<feature type="transmembrane region" description="Helical" evidence="1">
    <location>
        <begin position="50"/>
        <end position="66"/>
    </location>
</feature>
<proteinExistence type="predicted"/>
<keyword evidence="1" id="KW-0812">Transmembrane</keyword>
<protein>
    <submittedName>
        <fullName evidence="2">Uncharacterized protein</fullName>
    </submittedName>
</protein>
<evidence type="ECO:0000313" key="2">
    <source>
        <dbReference type="EMBL" id="ABP01124.1"/>
    </source>
</evidence>
<organism evidence="2 3">
    <name type="scientific">Mesomycoplasma hyopneumoniae (strain 7448)</name>
    <name type="common">Mycoplasma hyopneumoniae</name>
    <dbReference type="NCBI Taxonomy" id="262722"/>
    <lineage>
        <taxon>Bacteria</taxon>
        <taxon>Bacillati</taxon>
        <taxon>Mycoplasmatota</taxon>
        <taxon>Mycoplasmoidales</taxon>
        <taxon>Metamycoplasmataceae</taxon>
        <taxon>Mesomycoplasma</taxon>
    </lineage>
</organism>
<dbReference type="AlphaFoldDB" id="A4Q7X6"/>